<keyword evidence="4" id="KW-0408">Iron</keyword>
<dbReference type="Proteomes" id="UP000763088">
    <property type="component" value="Unassembled WGS sequence"/>
</dbReference>
<comment type="cofactor">
    <cofactor evidence="1">
        <name>[4Fe-4S] cluster</name>
        <dbReference type="ChEBI" id="CHEBI:49883"/>
    </cofactor>
</comment>
<evidence type="ECO:0000313" key="8">
    <source>
        <dbReference type="EMBL" id="MBE6266656.1"/>
    </source>
</evidence>
<dbReference type="SUPFAM" id="SSF102114">
    <property type="entry name" value="Radical SAM enzymes"/>
    <property type="match status" value="1"/>
</dbReference>
<dbReference type="PANTHER" id="PTHR43273:SF3">
    <property type="entry name" value="ANAEROBIC SULFATASE-MATURATING ENZYME HOMOLOG ASLB-RELATED"/>
    <property type="match status" value="1"/>
</dbReference>
<dbReference type="Pfam" id="PF04055">
    <property type="entry name" value="Radical_SAM"/>
    <property type="match status" value="1"/>
</dbReference>
<evidence type="ECO:0000256" key="3">
    <source>
        <dbReference type="ARBA" id="ARBA00022723"/>
    </source>
</evidence>
<sequence>MTTNNHDDLRHYAIEVKPVGAACNLRCEYCYYLGKGSSETAAPALMSDTVLDNYIRQVIAIHGRRAEIEFAWHGGEPTIAGIPFFERAMLLQQKYGAGRRILNTLQTNGTLLTDDWGRFFRDHHFRIGISIDGPEHLHNIYRKDARGEGTFQKTIHGLELLQKHGIEFNTLTTVNAANAAHAEEVYNFLRQFSDYMQFLPVVECMPETAVGNVALPPGLYSLTSHHIPEQSSPTRSLSTLTSYSVSSDAYGRFLCTITDLWLKHDVGHKFVQVIEAAIGNLTRRPAGLCVHEAVCGHCGVIEKNGDLYRCDRYVFPEYRIGNILDDSLYDMMQTNRRFGEYKLDSLPHQCLHCDVADLCFGGCPKDRLIERMTLNGVERRNYLCDGYRQFFQHIKRIYPKIRNISCKI</sequence>
<dbReference type="InterPro" id="IPR058240">
    <property type="entry name" value="rSAM_sf"/>
</dbReference>
<dbReference type="NCBIfam" id="TIGR04085">
    <property type="entry name" value="rSAM_more_4Fe4S"/>
    <property type="match status" value="1"/>
</dbReference>
<comment type="caution">
    <text evidence="8">The sequence shown here is derived from an EMBL/GenBank/DDBJ whole genome shotgun (WGS) entry which is preliminary data.</text>
</comment>
<dbReference type="InterPro" id="IPR013785">
    <property type="entry name" value="Aldolase_TIM"/>
</dbReference>
<dbReference type="Gene3D" id="3.20.20.70">
    <property type="entry name" value="Aldolase class I"/>
    <property type="match status" value="1"/>
</dbReference>
<accession>A0A928BTP6</accession>
<dbReference type="CDD" id="cd01335">
    <property type="entry name" value="Radical_SAM"/>
    <property type="match status" value="1"/>
</dbReference>
<evidence type="ECO:0000256" key="6">
    <source>
        <dbReference type="ARBA" id="ARBA00023601"/>
    </source>
</evidence>
<protein>
    <submittedName>
        <fullName evidence="8">Anaerobic sulfatase maturase</fullName>
    </submittedName>
</protein>
<evidence type="ECO:0000256" key="5">
    <source>
        <dbReference type="ARBA" id="ARBA00023014"/>
    </source>
</evidence>
<dbReference type="Pfam" id="PF13186">
    <property type="entry name" value="SPASM"/>
    <property type="match status" value="1"/>
</dbReference>
<dbReference type="SFLD" id="SFLDG01386">
    <property type="entry name" value="main_SPASM_domain-containing"/>
    <property type="match status" value="2"/>
</dbReference>
<comment type="similarity">
    <text evidence="6">Belongs to the radical SAM superfamily. Anaerobic sulfatase-maturating enzyme family.</text>
</comment>
<dbReference type="PANTHER" id="PTHR43273">
    <property type="entry name" value="ANAEROBIC SULFATASE-MATURATING ENZYME HOMOLOG ASLB-RELATED"/>
    <property type="match status" value="1"/>
</dbReference>
<dbReference type="NCBIfam" id="TIGR03942">
    <property type="entry name" value="sulfatase_rSAM"/>
    <property type="match status" value="1"/>
</dbReference>
<evidence type="ECO:0000313" key="9">
    <source>
        <dbReference type="Proteomes" id="UP000763088"/>
    </source>
</evidence>
<dbReference type="SFLD" id="SFLDG01072">
    <property type="entry name" value="dehydrogenase_like"/>
    <property type="match status" value="1"/>
</dbReference>
<name>A0A928BTP6_XYLRU</name>
<dbReference type="AlphaFoldDB" id="A0A928BTP6"/>
<proteinExistence type="inferred from homology"/>
<dbReference type="SFLD" id="SFLDF00285">
    <property type="entry name" value="anaerobic_Ser-type_sulfatase-m"/>
    <property type="match status" value="1"/>
</dbReference>
<feature type="domain" description="Radical SAM core" evidence="7">
    <location>
        <begin position="6"/>
        <end position="263"/>
    </location>
</feature>
<dbReference type="PROSITE" id="PS51918">
    <property type="entry name" value="RADICAL_SAM"/>
    <property type="match status" value="1"/>
</dbReference>
<dbReference type="InterPro" id="IPR023867">
    <property type="entry name" value="Sulphatase_maturase_rSAM"/>
</dbReference>
<keyword evidence="2" id="KW-0949">S-adenosyl-L-methionine</keyword>
<evidence type="ECO:0000259" key="7">
    <source>
        <dbReference type="PROSITE" id="PS51918"/>
    </source>
</evidence>
<evidence type="ECO:0000256" key="4">
    <source>
        <dbReference type="ARBA" id="ARBA00023004"/>
    </source>
</evidence>
<reference evidence="8" key="1">
    <citation type="submission" date="2019-04" db="EMBL/GenBank/DDBJ databases">
        <title>Evolution of Biomass-Degrading Anaerobic Consortia Revealed by Metagenomics.</title>
        <authorList>
            <person name="Peng X."/>
        </authorList>
    </citation>
    <scope>NUCLEOTIDE SEQUENCE</scope>
    <source>
        <strain evidence="8">SIG141</strain>
    </source>
</reference>
<dbReference type="SFLD" id="SFLDS00029">
    <property type="entry name" value="Radical_SAM"/>
    <property type="match status" value="2"/>
</dbReference>
<keyword evidence="5" id="KW-0411">Iron-sulfur</keyword>
<evidence type="ECO:0000256" key="2">
    <source>
        <dbReference type="ARBA" id="ARBA00022691"/>
    </source>
</evidence>
<dbReference type="InterPro" id="IPR034491">
    <property type="entry name" value="Anaerob_Ser_sulfatase-maturase"/>
</dbReference>
<dbReference type="SFLD" id="SFLDG01384">
    <property type="entry name" value="thioether_bond_formation_requi"/>
    <property type="match status" value="1"/>
</dbReference>
<gene>
    <name evidence="8" type="ORF">E7102_09320</name>
</gene>
<dbReference type="SFLD" id="SFLDG01067">
    <property type="entry name" value="SPASM/twitch_domain_containing"/>
    <property type="match status" value="2"/>
</dbReference>
<dbReference type="InterPro" id="IPR023885">
    <property type="entry name" value="4Fe4S-binding_SPASM_dom"/>
</dbReference>
<dbReference type="GO" id="GO:0046872">
    <property type="term" value="F:metal ion binding"/>
    <property type="evidence" value="ECO:0007669"/>
    <property type="project" value="UniProtKB-KW"/>
</dbReference>
<dbReference type="GO" id="GO:0016491">
    <property type="term" value="F:oxidoreductase activity"/>
    <property type="evidence" value="ECO:0007669"/>
    <property type="project" value="InterPro"/>
</dbReference>
<dbReference type="GO" id="GO:0051536">
    <property type="term" value="F:iron-sulfur cluster binding"/>
    <property type="evidence" value="ECO:0007669"/>
    <property type="project" value="UniProtKB-KW"/>
</dbReference>
<dbReference type="InterPro" id="IPR007197">
    <property type="entry name" value="rSAM"/>
</dbReference>
<evidence type="ECO:0000256" key="1">
    <source>
        <dbReference type="ARBA" id="ARBA00001966"/>
    </source>
</evidence>
<dbReference type="EMBL" id="SUYD01000011">
    <property type="protein sequence ID" value="MBE6266656.1"/>
    <property type="molecule type" value="Genomic_DNA"/>
</dbReference>
<organism evidence="8 9">
    <name type="scientific">Xylanibacter ruminicola</name>
    <name type="common">Prevotella ruminicola</name>
    <dbReference type="NCBI Taxonomy" id="839"/>
    <lineage>
        <taxon>Bacteria</taxon>
        <taxon>Pseudomonadati</taxon>
        <taxon>Bacteroidota</taxon>
        <taxon>Bacteroidia</taxon>
        <taxon>Bacteroidales</taxon>
        <taxon>Prevotellaceae</taxon>
        <taxon>Xylanibacter</taxon>
    </lineage>
</organism>
<keyword evidence="3" id="KW-0479">Metal-binding</keyword>